<dbReference type="Proteomes" id="UP000500857">
    <property type="component" value="Chromosome"/>
</dbReference>
<accession>A0A6H1U5H1</accession>
<protein>
    <submittedName>
        <fullName evidence="2">Uncharacterized protein</fullName>
    </submittedName>
</protein>
<name>A0A6H1U5H1_9CYAN</name>
<organism evidence="2 3">
    <name type="scientific">Oxynema aestuarii AP17</name>
    <dbReference type="NCBI Taxonomy" id="2064643"/>
    <lineage>
        <taxon>Bacteria</taxon>
        <taxon>Bacillati</taxon>
        <taxon>Cyanobacteriota</taxon>
        <taxon>Cyanophyceae</taxon>
        <taxon>Oscillatoriophycideae</taxon>
        <taxon>Oscillatoriales</taxon>
        <taxon>Oscillatoriaceae</taxon>
        <taxon>Oxynema</taxon>
        <taxon>Oxynema aestuarii</taxon>
    </lineage>
</organism>
<evidence type="ECO:0000256" key="1">
    <source>
        <dbReference type="SAM" id="SignalP"/>
    </source>
</evidence>
<feature type="chain" id="PRO_5026210514" evidence="1">
    <location>
        <begin position="26"/>
        <end position="220"/>
    </location>
</feature>
<dbReference type="RefSeq" id="WP_168571429.1">
    <property type="nucleotide sequence ID" value="NZ_CP051167.1"/>
</dbReference>
<dbReference type="EMBL" id="CP051167">
    <property type="protein sequence ID" value="QIZ73283.1"/>
    <property type="molecule type" value="Genomic_DNA"/>
</dbReference>
<evidence type="ECO:0000313" key="3">
    <source>
        <dbReference type="Proteomes" id="UP000500857"/>
    </source>
</evidence>
<keyword evidence="1" id="KW-0732">Signal</keyword>
<evidence type="ECO:0000313" key="2">
    <source>
        <dbReference type="EMBL" id="QIZ73283.1"/>
    </source>
</evidence>
<reference evidence="2 3" key="1">
    <citation type="submission" date="2020-04" db="EMBL/GenBank/DDBJ databases">
        <authorList>
            <person name="Basu S."/>
            <person name="Maruthanayagam V."/>
            <person name="Chakraborty S."/>
            <person name="Pramanik A."/>
            <person name="Mukherjee J."/>
            <person name="Brink B."/>
        </authorList>
    </citation>
    <scope>NUCLEOTIDE SEQUENCE [LARGE SCALE GENOMIC DNA]</scope>
    <source>
        <strain evidence="2 3">AP17</strain>
    </source>
</reference>
<proteinExistence type="predicted"/>
<feature type="signal peptide" evidence="1">
    <location>
        <begin position="1"/>
        <end position="25"/>
    </location>
</feature>
<dbReference type="AlphaFoldDB" id="A0A6H1U5H1"/>
<keyword evidence="3" id="KW-1185">Reference proteome</keyword>
<gene>
    <name evidence="2" type="ORF">HCG48_23995</name>
</gene>
<dbReference type="KEGG" id="oxy:HCG48_23995"/>
<sequence>MQFNPYFPAIAAVASIAIVAPVARADSPLTSTRFWQAYEDVEIVRHASEAKLDDRVMAALSDPDVPHDVRAAIVNALGWQFETTYNARQYLEYVAERHDRPTSELAIADLTAEETFALGYLLAMDDYFTMKAIGGEGEVMQTDALNLVEAAIDKQPKSLSIFLVRSLVRAQEEMDRVERWCGVYQGVDTALKKYPFETDMRPEAVDIIMGYIEGYQDYCN</sequence>